<dbReference type="EMBL" id="HBEM01014752">
    <property type="protein sequence ID" value="CAD8449770.1"/>
    <property type="molecule type" value="Transcribed_RNA"/>
</dbReference>
<evidence type="ECO:0000256" key="1">
    <source>
        <dbReference type="SAM" id="Phobius"/>
    </source>
</evidence>
<feature type="transmembrane region" description="Helical" evidence="1">
    <location>
        <begin position="159"/>
        <end position="183"/>
    </location>
</feature>
<sequence length="210" mass="22913">MKPSVSRWPVPIQPPTTISLRVSLLLALTTLLVSFFSLPNGISESWVSAHDFSLGTLVEVVSKPVFSLAIAGVIANRATPLANESTFVNRVFSSLESSSKCLLMATLGYCVFLVHIIVAIVLQNPKNDRIRYVLRPEIEKFSGISTELSGVLGFLRAHIHFGMSLGALMGISIILAFVLHLVVEVPGQRYRRQWLKRSKESSGSGGVIPL</sequence>
<gene>
    <name evidence="2" type="ORF">LAMO00422_LOCUS10170</name>
</gene>
<keyword evidence="1" id="KW-0812">Transmembrane</keyword>
<dbReference type="AlphaFoldDB" id="A0A7S0DE49"/>
<feature type="transmembrane region" description="Helical" evidence="1">
    <location>
        <begin position="101"/>
        <end position="122"/>
    </location>
</feature>
<organism evidence="2">
    <name type="scientific">Amorphochlora amoebiformis</name>
    <dbReference type="NCBI Taxonomy" id="1561963"/>
    <lineage>
        <taxon>Eukaryota</taxon>
        <taxon>Sar</taxon>
        <taxon>Rhizaria</taxon>
        <taxon>Cercozoa</taxon>
        <taxon>Chlorarachniophyceae</taxon>
        <taxon>Amorphochlora</taxon>
    </lineage>
</organism>
<feature type="transmembrane region" description="Helical" evidence="1">
    <location>
        <begin position="20"/>
        <end position="38"/>
    </location>
</feature>
<keyword evidence="1" id="KW-1133">Transmembrane helix</keyword>
<reference evidence="2" key="1">
    <citation type="submission" date="2021-01" db="EMBL/GenBank/DDBJ databases">
        <authorList>
            <person name="Corre E."/>
            <person name="Pelletier E."/>
            <person name="Niang G."/>
            <person name="Scheremetjew M."/>
            <person name="Finn R."/>
            <person name="Kale V."/>
            <person name="Holt S."/>
            <person name="Cochrane G."/>
            <person name="Meng A."/>
            <person name="Brown T."/>
            <person name="Cohen L."/>
        </authorList>
    </citation>
    <scope>NUCLEOTIDE SEQUENCE</scope>
    <source>
        <strain evidence="2">CCMP2058</strain>
    </source>
</reference>
<accession>A0A7S0DE49</accession>
<keyword evidence="1" id="KW-0472">Membrane</keyword>
<name>A0A7S0DE49_9EUKA</name>
<proteinExistence type="predicted"/>
<evidence type="ECO:0000313" key="2">
    <source>
        <dbReference type="EMBL" id="CAD8449770.1"/>
    </source>
</evidence>
<protein>
    <submittedName>
        <fullName evidence="2">Uncharacterized protein</fullName>
    </submittedName>
</protein>